<sequence>MQIARGDDVAIIKRRRQDHHRDGVRDLAMASGHGQLKEDLESSTWRCKLVIGFPECGLDEEPASAFND</sequence>
<evidence type="ECO:0000313" key="1">
    <source>
        <dbReference type="EMBL" id="GJS59327.1"/>
    </source>
</evidence>
<comment type="caution">
    <text evidence="1">The sequence shown here is derived from an EMBL/GenBank/DDBJ whole genome shotgun (WGS) entry which is preliminary data.</text>
</comment>
<gene>
    <name evidence="1" type="ORF">Tco_0654111</name>
</gene>
<dbReference type="Proteomes" id="UP001151760">
    <property type="component" value="Unassembled WGS sequence"/>
</dbReference>
<reference evidence="1" key="2">
    <citation type="submission" date="2022-01" db="EMBL/GenBank/DDBJ databases">
        <authorList>
            <person name="Yamashiro T."/>
            <person name="Shiraishi A."/>
            <person name="Satake H."/>
            <person name="Nakayama K."/>
        </authorList>
    </citation>
    <scope>NUCLEOTIDE SEQUENCE</scope>
</reference>
<organism evidence="1 2">
    <name type="scientific">Tanacetum coccineum</name>
    <dbReference type="NCBI Taxonomy" id="301880"/>
    <lineage>
        <taxon>Eukaryota</taxon>
        <taxon>Viridiplantae</taxon>
        <taxon>Streptophyta</taxon>
        <taxon>Embryophyta</taxon>
        <taxon>Tracheophyta</taxon>
        <taxon>Spermatophyta</taxon>
        <taxon>Magnoliopsida</taxon>
        <taxon>eudicotyledons</taxon>
        <taxon>Gunneridae</taxon>
        <taxon>Pentapetalae</taxon>
        <taxon>asterids</taxon>
        <taxon>campanulids</taxon>
        <taxon>Asterales</taxon>
        <taxon>Asteraceae</taxon>
        <taxon>Asteroideae</taxon>
        <taxon>Anthemideae</taxon>
        <taxon>Anthemidinae</taxon>
        <taxon>Tanacetum</taxon>
    </lineage>
</organism>
<reference evidence="1" key="1">
    <citation type="journal article" date="2022" name="Int. J. Mol. Sci.">
        <title>Draft Genome of Tanacetum Coccineum: Genomic Comparison of Closely Related Tanacetum-Family Plants.</title>
        <authorList>
            <person name="Yamashiro T."/>
            <person name="Shiraishi A."/>
            <person name="Nakayama K."/>
            <person name="Satake H."/>
        </authorList>
    </citation>
    <scope>NUCLEOTIDE SEQUENCE</scope>
</reference>
<proteinExistence type="predicted"/>
<keyword evidence="2" id="KW-1185">Reference proteome</keyword>
<protein>
    <submittedName>
        <fullName evidence="1">Uncharacterized protein</fullName>
    </submittedName>
</protein>
<accession>A0ABQ4X2B1</accession>
<name>A0ABQ4X2B1_9ASTR</name>
<dbReference type="EMBL" id="BQNB010009142">
    <property type="protein sequence ID" value="GJS59327.1"/>
    <property type="molecule type" value="Genomic_DNA"/>
</dbReference>
<evidence type="ECO:0000313" key="2">
    <source>
        <dbReference type="Proteomes" id="UP001151760"/>
    </source>
</evidence>